<dbReference type="SUPFAM" id="SSF81321">
    <property type="entry name" value="Family A G protein-coupled receptor-like"/>
    <property type="match status" value="1"/>
</dbReference>
<organism evidence="2 3">
    <name type="scientific">Panagrolaimus superbus</name>
    <dbReference type="NCBI Taxonomy" id="310955"/>
    <lineage>
        <taxon>Eukaryota</taxon>
        <taxon>Metazoa</taxon>
        <taxon>Ecdysozoa</taxon>
        <taxon>Nematoda</taxon>
        <taxon>Chromadorea</taxon>
        <taxon>Rhabditida</taxon>
        <taxon>Tylenchina</taxon>
        <taxon>Panagrolaimomorpha</taxon>
        <taxon>Panagrolaimoidea</taxon>
        <taxon>Panagrolaimidae</taxon>
        <taxon>Panagrolaimus</taxon>
    </lineage>
</organism>
<evidence type="ECO:0000313" key="3">
    <source>
        <dbReference type="WBParaSite" id="PSU_v2.g8737.t1"/>
    </source>
</evidence>
<keyword evidence="2" id="KW-1185">Reference proteome</keyword>
<keyword evidence="1" id="KW-0472">Membrane</keyword>
<accession>A0A914Z8S7</accession>
<dbReference type="PANTHER" id="PTHR22943:SF248">
    <property type="entry name" value="SEVEN TM RECEPTOR"/>
    <property type="match status" value="1"/>
</dbReference>
<dbReference type="Proteomes" id="UP000887577">
    <property type="component" value="Unplaced"/>
</dbReference>
<dbReference type="AlphaFoldDB" id="A0A914Z8S7"/>
<evidence type="ECO:0000313" key="2">
    <source>
        <dbReference type="Proteomes" id="UP000887577"/>
    </source>
</evidence>
<dbReference type="WBParaSite" id="PSU_v2.g8737.t1">
    <property type="protein sequence ID" value="PSU_v2.g8737.t1"/>
    <property type="gene ID" value="PSU_v2.g8737"/>
</dbReference>
<sequence>MVILRYKINQKLMKYKLSMSHRSYKARKQLLMALIIQMIVPLIFIVIPVGGLYICIILEIPDIEDLSQWVLQFFGLHSCGNAITIITMIKPYRQAIKNAFKRFKCLLFRETSPTISVSATAVSYPPSLAIPVTKTTSRMYNRFSL</sequence>
<keyword evidence="1" id="KW-0812">Transmembrane</keyword>
<dbReference type="Pfam" id="PF10326">
    <property type="entry name" value="7TM_GPCR_Str"/>
    <property type="match status" value="1"/>
</dbReference>
<dbReference type="PANTHER" id="PTHR22943">
    <property type="entry name" value="7-TRANSMEMBRANE DOMAIN RECEPTOR C.ELEGANS"/>
    <property type="match status" value="1"/>
</dbReference>
<dbReference type="InterPro" id="IPR019428">
    <property type="entry name" value="7TM_GPCR_serpentine_rcpt_Str"/>
</dbReference>
<feature type="transmembrane region" description="Helical" evidence="1">
    <location>
        <begin position="30"/>
        <end position="60"/>
    </location>
</feature>
<name>A0A914Z8S7_9BILA</name>
<protein>
    <submittedName>
        <fullName evidence="3">G-protein coupled receptors family 1 profile domain-containing protein</fullName>
    </submittedName>
</protein>
<evidence type="ECO:0000256" key="1">
    <source>
        <dbReference type="SAM" id="Phobius"/>
    </source>
</evidence>
<proteinExistence type="predicted"/>
<keyword evidence="1" id="KW-1133">Transmembrane helix</keyword>
<reference evidence="3" key="1">
    <citation type="submission" date="2022-11" db="UniProtKB">
        <authorList>
            <consortium name="WormBaseParasite"/>
        </authorList>
    </citation>
    <scope>IDENTIFICATION</scope>
</reference>
<feature type="transmembrane region" description="Helical" evidence="1">
    <location>
        <begin position="66"/>
        <end position="89"/>
    </location>
</feature>